<evidence type="ECO:0000256" key="5">
    <source>
        <dbReference type="ARBA" id="ARBA00022723"/>
    </source>
</evidence>
<accession>A0A955LG89</accession>
<dbReference type="Proteomes" id="UP000701698">
    <property type="component" value="Unassembled WGS sequence"/>
</dbReference>
<dbReference type="GO" id="GO:0000287">
    <property type="term" value="F:magnesium ion binding"/>
    <property type="evidence" value="ECO:0007669"/>
    <property type="project" value="TreeGrafter"/>
</dbReference>
<dbReference type="Pfam" id="PF00702">
    <property type="entry name" value="Hydrolase"/>
    <property type="match status" value="1"/>
</dbReference>
<dbReference type="NCBIfam" id="TIGR01488">
    <property type="entry name" value="HAD-SF-IB"/>
    <property type="match status" value="1"/>
</dbReference>
<proteinExistence type="predicted"/>
<keyword evidence="5" id="KW-0479">Metal-binding</keyword>
<comment type="caution">
    <text evidence="11">The sequence shown here is derived from an EMBL/GenBank/DDBJ whole genome shotgun (WGS) entry which is preliminary data.</text>
</comment>
<evidence type="ECO:0000256" key="1">
    <source>
        <dbReference type="ARBA" id="ARBA00001946"/>
    </source>
</evidence>
<dbReference type="GO" id="GO:0006564">
    <property type="term" value="P:L-serine biosynthetic process"/>
    <property type="evidence" value="ECO:0007669"/>
    <property type="project" value="UniProtKB-KW"/>
</dbReference>
<dbReference type="AlphaFoldDB" id="A0A955LG89"/>
<name>A0A955LG89_UNCKA</name>
<evidence type="ECO:0000256" key="6">
    <source>
        <dbReference type="ARBA" id="ARBA00022801"/>
    </source>
</evidence>
<sequence length="211" mass="24413">MEDIKLVVFDLNKTLVKENTWYELNLAMGVTPEEDEKFLKWYESGKITYDEGQKFLEEIYHERGEATRENMVAAVTNYQYVKGAKEIIAYLKDKGYEIALITGAIDILAEKVSKELGIELYAAHNQFVFNPDHTFKKIISHDSDYEFKVHMLWKFCNKLDIDVTQTVCVGDGDNDTGLFEVSQHGVTFRGSRVEDRAWKVIDELMDISDFL</sequence>
<dbReference type="EMBL" id="JAGQKX010000012">
    <property type="protein sequence ID" value="MCA9389941.1"/>
    <property type="molecule type" value="Genomic_DNA"/>
</dbReference>
<dbReference type="GO" id="GO:0036424">
    <property type="term" value="F:L-phosphoserine phosphatase activity"/>
    <property type="evidence" value="ECO:0007669"/>
    <property type="project" value="TreeGrafter"/>
</dbReference>
<reference evidence="11" key="2">
    <citation type="journal article" date="2021" name="Microbiome">
        <title>Successional dynamics and alternative stable states in a saline activated sludge microbial community over 9 years.</title>
        <authorList>
            <person name="Wang Y."/>
            <person name="Ye J."/>
            <person name="Ju F."/>
            <person name="Liu L."/>
            <person name="Boyd J.A."/>
            <person name="Deng Y."/>
            <person name="Parks D.H."/>
            <person name="Jiang X."/>
            <person name="Yin X."/>
            <person name="Woodcroft B.J."/>
            <person name="Tyson G.W."/>
            <person name="Hugenholtz P."/>
            <person name="Polz M.F."/>
            <person name="Zhang T."/>
        </authorList>
    </citation>
    <scope>NUCLEOTIDE SEQUENCE</scope>
    <source>
        <strain evidence="11">HKST-UBA01</strain>
    </source>
</reference>
<keyword evidence="8" id="KW-0718">Serine biosynthesis</keyword>
<dbReference type="EC" id="3.1.3.3" evidence="3"/>
<evidence type="ECO:0000313" key="12">
    <source>
        <dbReference type="Proteomes" id="UP000701698"/>
    </source>
</evidence>
<dbReference type="InterPro" id="IPR023214">
    <property type="entry name" value="HAD_sf"/>
</dbReference>
<dbReference type="PANTHER" id="PTHR43344">
    <property type="entry name" value="PHOSPHOSERINE PHOSPHATASE"/>
    <property type="match status" value="1"/>
</dbReference>
<comment type="cofactor">
    <cofactor evidence="1">
        <name>Mg(2+)</name>
        <dbReference type="ChEBI" id="CHEBI:18420"/>
    </cofactor>
</comment>
<evidence type="ECO:0000256" key="10">
    <source>
        <dbReference type="ARBA" id="ARBA00048523"/>
    </source>
</evidence>
<keyword evidence="4" id="KW-0028">Amino-acid biosynthesis</keyword>
<keyword evidence="6" id="KW-0378">Hydrolase</keyword>
<dbReference type="SUPFAM" id="SSF56784">
    <property type="entry name" value="HAD-like"/>
    <property type="match status" value="1"/>
</dbReference>
<protein>
    <recommendedName>
        <fullName evidence="3">phosphoserine phosphatase</fullName>
        <ecNumber evidence="3">3.1.3.3</ecNumber>
    </recommendedName>
</protein>
<dbReference type="Gene3D" id="3.40.50.1000">
    <property type="entry name" value="HAD superfamily/HAD-like"/>
    <property type="match status" value="1"/>
</dbReference>
<dbReference type="GO" id="GO:0005737">
    <property type="term" value="C:cytoplasm"/>
    <property type="evidence" value="ECO:0007669"/>
    <property type="project" value="TreeGrafter"/>
</dbReference>
<evidence type="ECO:0000256" key="7">
    <source>
        <dbReference type="ARBA" id="ARBA00022842"/>
    </source>
</evidence>
<evidence type="ECO:0000256" key="2">
    <source>
        <dbReference type="ARBA" id="ARBA00005135"/>
    </source>
</evidence>
<reference evidence="11" key="1">
    <citation type="submission" date="2020-04" db="EMBL/GenBank/DDBJ databases">
        <authorList>
            <person name="Zhang T."/>
        </authorList>
    </citation>
    <scope>NUCLEOTIDE SEQUENCE</scope>
    <source>
        <strain evidence="11">HKST-UBA01</strain>
    </source>
</reference>
<evidence type="ECO:0000256" key="9">
    <source>
        <dbReference type="ARBA" id="ARBA00048138"/>
    </source>
</evidence>
<dbReference type="InterPro" id="IPR036412">
    <property type="entry name" value="HAD-like_sf"/>
</dbReference>
<gene>
    <name evidence="11" type="ORF">KC571_00905</name>
</gene>
<keyword evidence="7" id="KW-0460">Magnesium</keyword>
<evidence type="ECO:0000256" key="4">
    <source>
        <dbReference type="ARBA" id="ARBA00022605"/>
    </source>
</evidence>
<evidence type="ECO:0000313" key="11">
    <source>
        <dbReference type="EMBL" id="MCA9389941.1"/>
    </source>
</evidence>
<comment type="catalytic activity">
    <reaction evidence="10">
        <text>O-phospho-D-serine + H2O = D-serine + phosphate</text>
        <dbReference type="Rhea" id="RHEA:24873"/>
        <dbReference type="ChEBI" id="CHEBI:15377"/>
        <dbReference type="ChEBI" id="CHEBI:35247"/>
        <dbReference type="ChEBI" id="CHEBI:43474"/>
        <dbReference type="ChEBI" id="CHEBI:58680"/>
        <dbReference type="EC" id="3.1.3.3"/>
    </reaction>
</comment>
<comment type="pathway">
    <text evidence="2">Amino-acid biosynthesis; L-serine biosynthesis; L-serine from 3-phospho-D-glycerate: step 3/3.</text>
</comment>
<organism evidence="11 12">
    <name type="scientific">candidate division WWE3 bacterium</name>
    <dbReference type="NCBI Taxonomy" id="2053526"/>
    <lineage>
        <taxon>Bacteria</taxon>
        <taxon>Katanobacteria</taxon>
    </lineage>
</organism>
<dbReference type="PANTHER" id="PTHR43344:SF2">
    <property type="entry name" value="PHOSPHOSERINE PHOSPHATASE"/>
    <property type="match status" value="1"/>
</dbReference>
<dbReference type="InterPro" id="IPR050582">
    <property type="entry name" value="HAD-like_SerB"/>
</dbReference>
<comment type="catalytic activity">
    <reaction evidence="9">
        <text>O-phospho-L-serine + H2O = L-serine + phosphate</text>
        <dbReference type="Rhea" id="RHEA:21208"/>
        <dbReference type="ChEBI" id="CHEBI:15377"/>
        <dbReference type="ChEBI" id="CHEBI:33384"/>
        <dbReference type="ChEBI" id="CHEBI:43474"/>
        <dbReference type="ChEBI" id="CHEBI:57524"/>
        <dbReference type="EC" id="3.1.3.3"/>
    </reaction>
</comment>
<evidence type="ECO:0000256" key="3">
    <source>
        <dbReference type="ARBA" id="ARBA00012640"/>
    </source>
</evidence>
<evidence type="ECO:0000256" key="8">
    <source>
        <dbReference type="ARBA" id="ARBA00023299"/>
    </source>
</evidence>